<keyword evidence="5" id="KW-0732">Signal</keyword>
<sequence>MAAAQAQSDTEILPVETVYSPRVANQQPAASFAMPISALRYEPGVDVQARNLAEGQADVTIRGGIFENTGFSVGALTLVDPQTGHYFAEIPIAPQMLGAPAILTGVAHALGSTNSTVGAVDYAWRPIRTTGSISAAAGDYGFNRQEIYQGYALAPDASGRRLAADVNWARSEGDGTIPFGDHSFQRVNARLQFGTPHSQTDVFAGYQAKFFGWPNLYTPYNSKESENLETTLFVVNHREEWGGGDFLEVGAYHRRNKDDYAYDRFAPLGPVHPYQHTTWVNGAAATARKDLGAVTLNARAEVLADELRSTSLTAGRYHTRTLSKLALVPEKSWPAADGVIWTVKAGATLDDSNRGGSAVSPLFEIAREQADTAWRRVYFSYAKSTQVPTYTALNASASAGLFRGNPNLGRESSQSVELGAQGEVAGWATRAAVFFRRDDALVDWTFQRGVTARTANPVDLDTTGFETEARRAWSRWGDLVLGYTYLTKTPDYRGAAVDASFYALNYARHRFTAAVTARLGGGFEVRMDNVARREAGNFLRTKGGESAVISSLTLAWRPPAARGLELSAGADNLWNSSFQEVPSVPAARRQLFFGVSGSW</sequence>
<evidence type="ECO:0000256" key="2">
    <source>
        <dbReference type="ARBA" id="ARBA00022448"/>
    </source>
</evidence>
<accession>A0A8F9TWD2</accession>
<dbReference type="KEGG" id="ole:K0B96_06760"/>
<dbReference type="GO" id="GO:0009279">
    <property type="term" value="C:cell outer membrane"/>
    <property type="evidence" value="ECO:0007669"/>
    <property type="project" value="UniProtKB-SubCell"/>
</dbReference>
<keyword evidence="4" id="KW-0812">Transmembrane</keyword>
<gene>
    <name evidence="8" type="ORF">K0B96_06760</name>
</gene>
<dbReference type="Gene3D" id="2.40.170.20">
    <property type="entry name" value="TonB-dependent receptor, beta-barrel domain"/>
    <property type="match status" value="1"/>
</dbReference>
<evidence type="ECO:0000313" key="8">
    <source>
        <dbReference type="EMBL" id="QYM80310.1"/>
    </source>
</evidence>
<dbReference type="EMBL" id="CP080507">
    <property type="protein sequence ID" value="QYM80310.1"/>
    <property type="molecule type" value="Genomic_DNA"/>
</dbReference>
<dbReference type="PANTHER" id="PTHR30069:SF29">
    <property type="entry name" value="HEMOGLOBIN AND HEMOGLOBIN-HAPTOGLOBIN-BINDING PROTEIN 1-RELATED"/>
    <property type="match status" value="1"/>
</dbReference>
<organism evidence="8 9">
    <name type="scientific">Horticoccus luteus</name>
    <dbReference type="NCBI Taxonomy" id="2862869"/>
    <lineage>
        <taxon>Bacteria</taxon>
        <taxon>Pseudomonadati</taxon>
        <taxon>Verrucomicrobiota</taxon>
        <taxon>Opitutia</taxon>
        <taxon>Opitutales</taxon>
        <taxon>Opitutaceae</taxon>
        <taxon>Horticoccus</taxon>
    </lineage>
</organism>
<dbReference type="PANTHER" id="PTHR30069">
    <property type="entry name" value="TONB-DEPENDENT OUTER MEMBRANE RECEPTOR"/>
    <property type="match status" value="1"/>
</dbReference>
<dbReference type="InterPro" id="IPR036942">
    <property type="entry name" value="Beta-barrel_TonB_sf"/>
</dbReference>
<name>A0A8F9TWD2_9BACT</name>
<keyword evidence="2" id="KW-0813">Transport</keyword>
<evidence type="ECO:0000256" key="5">
    <source>
        <dbReference type="ARBA" id="ARBA00022729"/>
    </source>
</evidence>
<proteinExistence type="predicted"/>
<evidence type="ECO:0000256" key="1">
    <source>
        <dbReference type="ARBA" id="ARBA00004571"/>
    </source>
</evidence>
<evidence type="ECO:0000256" key="4">
    <source>
        <dbReference type="ARBA" id="ARBA00022692"/>
    </source>
</evidence>
<dbReference type="RefSeq" id="WP_220165311.1">
    <property type="nucleotide sequence ID" value="NZ_CP080507.1"/>
</dbReference>
<evidence type="ECO:0000256" key="3">
    <source>
        <dbReference type="ARBA" id="ARBA00022452"/>
    </source>
</evidence>
<reference evidence="8" key="1">
    <citation type="submission" date="2021-08" db="EMBL/GenBank/DDBJ databases">
        <title>Genome of a novel bacterium of the phylum Verrucomicrobia, Oleiharenicola sp. KSB-15.</title>
        <authorList>
            <person name="Chung J.-H."/>
            <person name="Ahn J.-H."/>
            <person name="Yoon Y."/>
            <person name="Kim D.-Y."/>
            <person name="An S.-H."/>
            <person name="Park I."/>
            <person name="Yeon J."/>
        </authorList>
    </citation>
    <scope>NUCLEOTIDE SEQUENCE</scope>
    <source>
        <strain evidence="8">KSB-15</strain>
    </source>
</reference>
<dbReference type="GO" id="GO:0015344">
    <property type="term" value="F:siderophore uptake transmembrane transporter activity"/>
    <property type="evidence" value="ECO:0007669"/>
    <property type="project" value="TreeGrafter"/>
</dbReference>
<comment type="subcellular location">
    <subcellularLocation>
        <location evidence="1">Cell outer membrane</location>
        <topology evidence="1">Multi-pass membrane protein</topology>
    </subcellularLocation>
</comment>
<dbReference type="GO" id="GO:0044718">
    <property type="term" value="P:siderophore transmembrane transport"/>
    <property type="evidence" value="ECO:0007669"/>
    <property type="project" value="TreeGrafter"/>
</dbReference>
<protein>
    <submittedName>
        <fullName evidence="8">TonB-dependent receptor</fullName>
    </submittedName>
</protein>
<keyword evidence="3" id="KW-1134">Transmembrane beta strand</keyword>
<dbReference type="InterPro" id="IPR039426">
    <property type="entry name" value="TonB-dep_rcpt-like"/>
</dbReference>
<keyword evidence="8" id="KW-0675">Receptor</keyword>
<dbReference type="Proteomes" id="UP000825051">
    <property type="component" value="Chromosome"/>
</dbReference>
<dbReference type="AlphaFoldDB" id="A0A8F9TWD2"/>
<keyword evidence="7" id="KW-0998">Cell outer membrane</keyword>
<evidence type="ECO:0000256" key="7">
    <source>
        <dbReference type="ARBA" id="ARBA00023237"/>
    </source>
</evidence>
<dbReference type="SUPFAM" id="SSF56935">
    <property type="entry name" value="Porins"/>
    <property type="match status" value="1"/>
</dbReference>
<evidence type="ECO:0000256" key="6">
    <source>
        <dbReference type="ARBA" id="ARBA00023136"/>
    </source>
</evidence>
<keyword evidence="9" id="KW-1185">Reference proteome</keyword>
<evidence type="ECO:0000313" key="9">
    <source>
        <dbReference type="Proteomes" id="UP000825051"/>
    </source>
</evidence>
<keyword evidence="6" id="KW-0472">Membrane</keyword>